<keyword evidence="5 8" id="KW-0371">Homeobox</keyword>
<keyword evidence="3 10" id="KW-0805">Transcription regulation</keyword>
<keyword evidence="6 10" id="KW-0804">Transcription</keyword>
<evidence type="ECO:0000256" key="10">
    <source>
        <dbReference type="RuleBase" id="RU361129"/>
    </source>
</evidence>
<comment type="subcellular location">
    <subcellularLocation>
        <location evidence="1 8 9">Nucleus</location>
    </subcellularLocation>
</comment>
<evidence type="ECO:0000256" key="9">
    <source>
        <dbReference type="RuleBase" id="RU000682"/>
    </source>
</evidence>
<organism evidence="14 15">
    <name type="scientific">Tegillarca granosa</name>
    <name type="common">Malaysian cockle</name>
    <name type="synonym">Anadara granosa</name>
    <dbReference type="NCBI Taxonomy" id="220873"/>
    <lineage>
        <taxon>Eukaryota</taxon>
        <taxon>Metazoa</taxon>
        <taxon>Spiralia</taxon>
        <taxon>Lophotrochozoa</taxon>
        <taxon>Mollusca</taxon>
        <taxon>Bivalvia</taxon>
        <taxon>Autobranchia</taxon>
        <taxon>Pteriomorphia</taxon>
        <taxon>Arcoida</taxon>
        <taxon>Arcoidea</taxon>
        <taxon>Arcidae</taxon>
        <taxon>Tegillarca</taxon>
    </lineage>
</organism>
<feature type="region of interest" description="Disordered" evidence="11">
    <location>
        <begin position="464"/>
        <end position="485"/>
    </location>
</feature>
<dbReference type="SUPFAM" id="SSF46689">
    <property type="entry name" value="Homeodomain-like"/>
    <property type="match status" value="1"/>
</dbReference>
<dbReference type="PROSITE" id="PS51042">
    <property type="entry name" value="CUT"/>
    <property type="match status" value="1"/>
</dbReference>
<dbReference type="Proteomes" id="UP001217089">
    <property type="component" value="Unassembled WGS sequence"/>
</dbReference>
<feature type="DNA-binding region" description="Homeobox" evidence="8">
    <location>
        <begin position="203"/>
        <end position="258"/>
    </location>
</feature>
<comment type="similarity">
    <text evidence="2 10">Belongs to the CUT homeobox family.</text>
</comment>
<feature type="compositionally biased region" description="Basic and acidic residues" evidence="11">
    <location>
        <begin position="67"/>
        <end position="80"/>
    </location>
</feature>
<feature type="region of interest" description="Disordered" evidence="11">
    <location>
        <begin position="393"/>
        <end position="445"/>
    </location>
</feature>
<proteinExistence type="inferred from homology"/>
<dbReference type="EMBL" id="JARBDR010000342">
    <property type="protein sequence ID" value="KAJ8314073.1"/>
    <property type="molecule type" value="Genomic_DNA"/>
</dbReference>
<feature type="compositionally biased region" description="Polar residues" evidence="11">
    <location>
        <begin position="476"/>
        <end position="485"/>
    </location>
</feature>
<dbReference type="Pfam" id="PF00046">
    <property type="entry name" value="Homeodomain"/>
    <property type="match status" value="1"/>
</dbReference>
<evidence type="ECO:0000256" key="11">
    <source>
        <dbReference type="SAM" id="MobiDB-lite"/>
    </source>
</evidence>
<feature type="compositionally biased region" description="Polar residues" evidence="11">
    <location>
        <begin position="403"/>
        <end position="422"/>
    </location>
</feature>
<reference evidence="14 15" key="1">
    <citation type="submission" date="2022-12" db="EMBL/GenBank/DDBJ databases">
        <title>Chromosome-level genome of Tegillarca granosa.</title>
        <authorList>
            <person name="Kim J."/>
        </authorList>
    </citation>
    <scope>NUCLEOTIDE SEQUENCE [LARGE SCALE GENOMIC DNA]</scope>
    <source>
        <strain evidence="14">Teg-2019</strain>
        <tissue evidence="14">Adductor muscle</tissue>
    </source>
</reference>
<dbReference type="Pfam" id="PF02376">
    <property type="entry name" value="CUT"/>
    <property type="match status" value="1"/>
</dbReference>
<dbReference type="SUPFAM" id="SSF47413">
    <property type="entry name" value="lambda repressor-like DNA-binding domains"/>
    <property type="match status" value="1"/>
</dbReference>
<dbReference type="InterPro" id="IPR003350">
    <property type="entry name" value="CUT_dom"/>
</dbReference>
<feature type="domain" description="Homeobox" evidence="12">
    <location>
        <begin position="201"/>
        <end position="257"/>
    </location>
</feature>
<feature type="compositionally biased region" description="Low complexity" evidence="11">
    <location>
        <begin position="431"/>
        <end position="443"/>
    </location>
</feature>
<name>A0ABQ9F9N4_TEGGR</name>
<feature type="compositionally biased region" description="Basic and acidic residues" evidence="11">
    <location>
        <begin position="393"/>
        <end position="402"/>
    </location>
</feature>
<evidence type="ECO:0000313" key="15">
    <source>
        <dbReference type="Proteomes" id="UP001217089"/>
    </source>
</evidence>
<dbReference type="InterPro" id="IPR010982">
    <property type="entry name" value="Lambda_DNA-bd_dom_sf"/>
</dbReference>
<dbReference type="Gene3D" id="1.10.260.40">
    <property type="entry name" value="lambda repressor-like DNA-binding domains"/>
    <property type="match status" value="1"/>
</dbReference>
<accession>A0ABQ9F9N4</accession>
<keyword evidence="15" id="KW-1185">Reference proteome</keyword>
<gene>
    <name evidence="14" type="ORF">KUTeg_008634</name>
</gene>
<evidence type="ECO:0000313" key="14">
    <source>
        <dbReference type="EMBL" id="KAJ8314073.1"/>
    </source>
</evidence>
<evidence type="ECO:0000256" key="1">
    <source>
        <dbReference type="ARBA" id="ARBA00004123"/>
    </source>
</evidence>
<dbReference type="Gene3D" id="1.10.10.60">
    <property type="entry name" value="Homeodomain-like"/>
    <property type="match status" value="1"/>
</dbReference>
<comment type="caution">
    <text evidence="14">The sequence shown here is derived from an EMBL/GenBank/DDBJ whole genome shotgun (WGS) entry which is preliminary data.</text>
</comment>
<keyword evidence="4 8" id="KW-0238">DNA-binding</keyword>
<dbReference type="SMART" id="SM00389">
    <property type="entry name" value="HOX"/>
    <property type="match status" value="1"/>
</dbReference>
<evidence type="ECO:0000256" key="4">
    <source>
        <dbReference type="ARBA" id="ARBA00023125"/>
    </source>
</evidence>
<evidence type="ECO:0000256" key="7">
    <source>
        <dbReference type="ARBA" id="ARBA00023242"/>
    </source>
</evidence>
<evidence type="ECO:0000259" key="12">
    <source>
        <dbReference type="PROSITE" id="PS50071"/>
    </source>
</evidence>
<feature type="region of interest" description="Disordered" evidence="11">
    <location>
        <begin position="67"/>
        <end position="88"/>
    </location>
</feature>
<evidence type="ECO:0000256" key="6">
    <source>
        <dbReference type="ARBA" id="ARBA00023163"/>
    </source>
</evidence>
<keyword evidence="7 8" id="KW-0539">Nucleus</keyword>
<evidence type="ECO:0000256" key="8">
    <source>
        <dbReference type="PROSITE-ProRule" id="PRU00108"/>
    </source>
</evidence>
<feature type="domain" description="CUT" evidence="13">
    <location>
        <begin position="101"/>
        <end position="191"/>
    </location>
</feature>
<dbReference type="SMART" id="SM01109">
    <property type="entry name" value="CUT"/>
    <property type="match status" value="1"/>
</dbReference>
<dbReference type="InterPro" id="IPR001356">
    <property type="entry name" value="HD"/>
</dbReference>
<dbReference type="CDD" id="cd00086">
    <property type="entry name" value="homeodomain"/>
    <property type="match status" value="1"/>
</dbReference>
<evidence type="ECO:0000256" key="5">
    <source>
        <dbReference type="ARBA" id="ARBA00023155"/>
    </source>
</evidence>
<evidence type="ECO:0000256" key="3">
    <source>
        <dbReference type="ARBA" id="ARBA00023015"/>
    </source>
</evidence>
<sequence length="485" mass="55607">MYVIQCRNVLHIKIIYFYNFCDYTKKIMDEELAEGDPVSMETLERTAAWVKEVATMKAEIMNEQEELLREQSKSHDHGNPDDPDISSEQLGSMYKELLREQLDSSVNHEIDIPTTVKEFKEACEKLGISQRFAAKHIMEKTSQGNLSFLLDKGRHKKWNELSPRGRIPYIRMRRWLDSDLEKQQTTSILTQTKEYKKTGPKDGGCRREKFTIFQLMVLCRFFEEDPNPNQTTRTLLAEKLDASMERITIWFQNQRARGFPAQRILSQSNFTRKSVDIRNVQQSPLATGQHNSMKEHSQSNVPFQFMAAHAMNFDQPMYTAEAASSQHISSVVATHNLYYSGTGLQSRMNSTPEVKIKHEANEAYENGASNDVQQYIFKQLNLKRKCKTESERDESKAAKFDSCHSNNINGTKWRNDNESPPVNTVAAHNKSSSQSSFDMSAQSNKSLVHPSGFESLYNGFHLNKQTSCDSDEEQPINFSMSAAKS</sequence>
<dbReference type="PROSITE" id="PS50071">
    <property type="entry name" value="HOMEOBOX_2"/>
    <property type="match status" value="1"/>
</dbReference>
<evidence type="ECO:0000259" key="13">
    <source>
        <dbReference type="PROSITE" id="PS51042"/>
    </source>
</evidence>
<dbReference type="InterPro" id="IPR009057">
    <property type="entry name" value="Homeodomain-like_sf"/>
</dbReference>
<protein>
    <recommendedName>
        <fullName evidence="10">One cut domain family member</fullName>
    </recommendedName>
</protein>
<evidence type="ECO:0000256" key="2">
    <source>
        <dbReference type="ARBA" id="ARBA00008190"/>
    </source>
</evidence>